<evidence type="ECO:0000313" key="2">
    <source>
        <dbReference type="Proteomes" id="UP000069902"/>
    </source>
</evidence>
<reference evidence="2" key="1">
    <citation type="submission" date="2015-09" db="EMBL/GenBank/DDBJ databases">
        <authorList>
            <person name="Bertelli C."/>
        </authorList>
    </citation>
    <scope>NUCLEOTIDE SEQUENCE [LARGE SCALE GENOMIC DNA]</scope>
    <source>
        <strain evidence="2">KNic</strain>
    </source>
</reference>
<proteinExistence type="predicted"/>
<dbReference type="InParanoid" id="A0A0U5JAQ6"/>
<organism evidence="1 2">
    <name type="scientific">Candidatus Protochlamydia naegleriophila</name>
    <dbReference type="NCBI Taxonomy" id="389348"/>
    <lineage>
        <taxon>Bacteria</taxon>
        <taxon>Pseudomonadati</taxon>
        <taxon>Chlamydiota</taxon>
        <taxon>Chlamydiia</taxon>
        <taxon>Parachlamydiales</taxon>
        <taxon>Parachlamydiaceae</taxon>
        <taxon>Candidatus Protochlamydia</taxon>
    </lineage>
</organism>
<sequence>MINYGVLEQFQQSLWNVSTLQFSLQVPDLERAKWKKVEMFARTAFAVVVALYVSHAWHPFLSKRVAEGMRDALVIWLSAFATSLLLKGIHHGVQLQGNATEGEESTDVDLPGFHTPVSNVSCPGRAGRPIFSHLKGEEESWDGDVFSSDESSEFESDSETLNTIPERYKKDVWNSHVCRNLLSEFEASLDDKEQDDA</sequence>
<dbReference type="KEGG" id="pnl:PNK_0529"/>
<dbReference type="AlphaFoldDB" id="A0A0U5JAQ6"/>
<dbReference type="STRING" id="389348.PNK_0529"/>
<accession>A0A0U5JAQ6</accession>
<keyword evidence="2" id="KW-1185">Reference proteome</keyword>
<dbReference type="RefSeq" id="WP_032125111.1">
    <property type="nucleotide sequence ID" value="NZ_LN879502.1"/>
</dbReference>
<dbReference type="Proteomes" id="UP000069902">
    <property type="component" value="Chromosome cPNK"/>
</dbReference>
<protein>
    <submittedName>
        <fullName evidence="1">Uncharacterized protein</fullName>
    </submittedName>
</protein>
<gene>
    <name evidence="1" type="ORF">PNK_0529</name>
</gene>
<dbReference type="EMBL" id="LN879502">
    <property type="protein sequence ID" value="CUI16157.1"/>
    <property type="molecule type" value="Genomic_DNA"/>
</dbReference>
<evidence type="ECO:0000313" key="1">
    <source>
        <dbReference type="EMBL" id="CUI16157.1"/>
    </source>
</evidence>
<dbReference type="PATRIC" id="fig|389348.3.peg.583"/>
<name>A0A0U5JAQ6_9BACT</name>